<dbReference type="AlphaFoldDB" id="A0A8E7IWU5"/>
<dbReference type="InterPro" id="IPR023798">
    <property type="entry name" value="Ribosomal_uS7_dom"/>
</dbReference>
<geneLocation type="plastid" evidence="2"/>
<feature type="domain" description="Small ribosomal subunit protein uS7" evidence="1">
    <location>
        <begin position="4"/>
        <end position="117"/>
    </location>
</feature>
<organism evidence="2">
    <name type="scientific">Lophophytum leandri</name>
    <dbReference type="NCBI Taxonomy" id="1618140"/>
    <lineage>
        <taxon>Eukaryota</taxon>
        <taxon>Viridiplantae</taxon>
        <taxon>Streptophyta</taxon>
        <taxon>Embryophyta</taxon>
        <taxon>Tracheophyta</taxon>
        <taxon>Spermatophyta</taxon>
        <taxon>Magnoliopsida</taxon>
        <taxon>eudicotyledons</taxon>
        <taxon>Gunneridae</taxon>
        <taxon>Pentapetalae</taxon>
        <taxon>Santalales</taxon>
        <taxon>Balanophoraceae</taxon>
        <taxon>Lophophytum</taxon>
    </lineage>
</organism>
<evidence type="ECO:0000313" key="2">
    <source>
        <dbReference type="EMBL" id="QVX31447.1"/>
    </source>
</evidence>
<protein>
    <submittedName>
        <fullName evidence="2">Ribosomal protein S7</fullName>
    </submittedName>
</protein>
<sequence length="137" mass="16720">MYIKYDPIFNNELINILIKLIIKNGKNSLSYKITYGIMNKIKNKTIINPIYILYQVIYIIEPYITFKSKYSKYLLNNNKYIYKIPVEIKSIKRKKFSIRRLLKLSKKYSNKNIILKFSFYLFNFFKKKRVKYSIINK</sequence>
<proteinExistence type="predicted"/>
<dbReference type="Pfam" id="PF00177">
    <property type="entry name" value="Ribosomal_S7"/>
    <property type="match status" value="1"/>
</dbReference>
<keyword evidence="2" id="KW-0689">Ribosomal protein</keyword>
<keyword evidence="2" id="KW-0934">Plastid</keyword>
<name>A0A8E7IWU5_9MAGN</name>
<gene>
    <name evidence="2" type="primary">rps7</name>
</gene>
<dbReference type="PIRSF" id="PIRSF002122">
    <property type="entry name" value="RPS7p_RPS7a_RPS5e_RPS7o"/>
    <property type="match status" value="1"/>
</dbReference>
<reference evidence="2" key="1">
    <citation type="submission" date="2020-08" db="EMBL/GenBank/DDBJ databases">
        <title>Plastomes in the holoparasitic family Balanophoraceae: extremely high AT content, severe gene content reduction, and two independent genetic code changes.</title>
        <authorList>
            <person name="Ceriotti L.F."/>
            <person name="Roulet M.E."/>
            <person name="Sanchez-Puerta M.V."/>
        </authorList>
    </citation>
    <scope>NUCLEOTIDE SEQUENCE</scope>
    <source>
        <tissue evidence="2">Inflorescence</tissue>
    </source>
</reference>
<accession>A0A8E7IWU5</accession>
<evidence type="ECO:0000259" key="1">
    <source>
        <dbReference type="Pfam" id="PF00177"/>
    </source>
</evidence>
<dbReference type="InterPro" id="IPR000235">
    <property type="entry name" value="Ribosomal_uS7"/>
</dbReference>
<dbReference type="EMBL" id="MT834848">
    <property type="protein sequence ID" value="QVX31447.1"/>
    <property type="molecule type" value="Genomic_DNA"/>
</dbReference>
<keyword evidence="2" id="KW-0687">Ribonucleoprotein</keyword>
<dbReference type="GO" id="GO:0005840">
    <property type="term" value="C:ribosome"/>
    <property type="evidence" value="ECO:0007669"/>
    <property type="project" value="UniProtKB-KW"/>
</dbReference>